<feature type="transmembrane region" description="Helical" evidence="1">
    <location>
        <begin position="6"/>
        <end position="28"/>
    </location>
</feature>
<comment type="caution">
    <text evidence="2">The sequence shown here is derived from an EMBL/GenBank/DDBJ whole genome shotgun (WGS) entry which is preliminary data.</text>
</comment>
<keyword evidence="1" id="KW-0472">Membrane</keyword>
<evidence type="ECO:0000313" key="3">
    <source>
        <dbReference type="Proteomes" id="UP000631576"/>
    </source>
</evidence>
<evidence type="ECO:0000313" key="2">
    <source>
        <dbReference type="EMBL" id="MBC5684017.1"/>
    </source>
</evidence>
<dbReference type="RefSeq" id="WP_118689030.1">
    <property type="nucleotide sequence ID" value="NZ_JACOPE010000001.1"/>
</dbReference>
<keyword evidence="3" id="KW-1185">Reference proteome</keyword>
<proteinExistence type="predicted"/>
<keyword evidence="1" id="KW-0812">Transmembrane</keyword>
<feature type="transmembrane region" description="Helical" evidence="1">
    <location>
        <begin position="75"/>
        <end position="102"/>
    </location>
</feature>
<dbReference type="Pfam" id="PF13782">
    <property type="entry name" value="SpoVAB"/>
    <property type="match status" value="1"/>
</dbReference>
<feature type="transmembrane region" description="Helical" evidence="1">
    <location>
        <begin position="48"/>
        <end position="69"/>
    </location>
</feature>
<sequence>MLIRQILMAVIGLSAGILVAGGLFGFIVELGVIADFADRTHTGNKIHLYEDCAALGGIIGNVIFVYSIPIPYGKILLIPIGLLIGIFVGCWAMALAEILNVFPIFIRRLKITKYIAGLICAMALGRGVGGVIYFFLMH</sequence>
<dbReference type="InterPro" id="IPR020144">
    <property type="entry name" value="SpoVAB"/>
</dbReference>
<name>A0ABR7G997_9FIRM</name>
<feature type="transmembrane region" description="Helical" evidence="1">
    <location>
        <begin position="114"/>
        <end position="136"/>
    </location>
</feature>
<gene>
    <name evidence="2" type="ORF">H8S40_10685</name>
</gene>
<dbReference type="EMBL" id="JACOPE010000001">
    <property type="protein sequence ID" value="MBC5684017.1"/>
    <property type="molecule type" value="Genomic_DNA"/>
</dbReference>
<dbReference type="Proteomes" id="UP000631576">
    <property type="component" value="Unassembled WGS sequence"/>
</dbReference>
<organism evidence="2 3">
    <name type="scientific">Ruminococcus hominis</name>
    <dbReference type="NCBI Taxonomy" id="2763065"/>
    <lineage>
        <taxon>Bacteria</taxon>
        <taxon>Bacillati</taxon>
        <taxon>Bacillota</taxon>
        <taxon>Clostridia</taxon>
        <taxon>Eubacteriales</taxon>
        <taxon>Oscillospiraceae</taxon>
        <taxon>Ruminococcus</taxon>
    </lineage>
</organism>
<accession>A0ABR7G997</accession>
<evidence type="ECO:0000256" key="1">
    <source>
        <dbReference type="SAM" id="Phobius"/>
    </source>
</evidence>
<protein>
    <submittedName>
        <fullName evidence="2">Stage V sporulation protein AB</fullName>
    </submittedName>
</protein>
<keyword evidence="1" id="KW-1133">Transmembrane helix</keyword>
<reference evidence="2 3" key="1">
    <citation type="submission" date="2020-08" db="EMBL/GenBank/DDBJ databases">
        <title>Genome public.</title>
        <authorList>
            <person name="Liu C."/>
            <person name="Sun Q."/>
        </authorList>
    </citation>
    <scope>NUCLEOTIDE SEQUENCE [LARGE SCALE GENOMIC DNA]</scope>
    <source>
        <strain evidence="2 3">NSJ-13</strain>
    </source>
</reference>